<dbReference type="Pfam" id="PF00561">
    <property type="entry name" value="Abhydrolase_1"/>
    <property type="match status" value="1"/>
</dbReference>
<evidence type="ECO:0000256" key="4">
    <source>
        <dbReference type="SAM" id="SignalP"/>
    </source>
</evidence>
<comment type="similarity">
    <text evidence="1">Belongs to the peptidase S33 family.</text>
</comment>
<evidence type="ECO:0000259" key="6">
    <source>
        <dbReference type="Pfam" id="PF08386"/>
    </source>
</evidence>
<dbReference type="InterPro" id="IPR029058">
    <property type="entry name" value="AB_hydrolase_fold"/>
</dbReference>
<comment type="caution">
    <text evidence="7">The sequence shown here is derived from an EMBL/GenBank/DDBJ whole genome shotgun (WGS) entry which is preliminary data.</text>
</comment>
<dbReference type="PANTHER" id="PTHR43248:SF29">
    <property type="entry name" value="TRIPEPTIDYL AMINOPEPTIDASE"/>
    <property type="match status" value="1"/>
</dbReference>
<protein>
    <submittedName>
        <fullName evidence="7">Alpha/beta hydrolase</fullName>
    </submittedName>
</protein>
<accession>A0ABU7S6T5</accession>
<dbReference type="InterPro" id="IPR000073">
    <property type="entry name" value="AB_hydrolase_1"/>
</dbReference>
<evidence type="ECO:0000256" key="3">
    <source>
        <dbReference type="ARBA" id="ARBA00022801"/>
    </source>
</evidence>
<feature type="domain" description="Peptidase S33 tripeptidyl aminopeptidase-like C-terminal" evidence="6">
    <location>
        <begin position="404"/>
        <end position="499"/>
    </location>
</feature>
<dbReference type="InterPro" id="IPR051601">
    <property type="entry name" value="Serine_prot/Carboxylest_S33"/>
</dbReference>
<feature type="signal peptide" evidence="4">
    <location>
        <begin position="1"/>
        <end position="25"/>
    </location>
</feature>
<name>A0ABU7S6T5_9ACTN</name>
<reference evidence="7 8" key="1">
    <citation type="submission" date="2024-01" db="EMBL/GenBank/DDBJ databases">
        <title>Genome insights into Plantactinospora veratri sp. nov.</title>
        <authorList>
            <person name="Wang L."/>
        </authorList>
    </citation>
    <scope>NUCLEOTIDE SEQUENCE [LARGE SCALE GENOMIC DNA]</scope>
    <source>
        <strain evidence="7 8">NEAU-FHS4</strain>
    </source>
</reference>
<sequence length="499" mass="53406">MTWVSRLIAGAAVVAVLGTTASAPAAAGATTSDGRSAGRLSFGPCTDAALVAAGAECGVLRVPLRHTRPDGDVVDLVVSRIRAADPTRRRGILLVNPGGPGGPGLDFAARLRPELGAAADQYDLIGFDPRFVGGSAPITCGPMTLRDVGRSAGTDRSGFLESARLSADFARRCRERNADLLPYAGIRDVARDMDRIRAALGESRMSYYGVSWGADLGAVYSELFPHRVDRMVLDSVSAVESEYALNQAGAGRAEAALAEWARWAAARHDSYRLGSTPAQVQATVRGLVDALARRPVEVDGHLVDDNILPFLIRRWLGNEADDPVLARTLGDLVAAVVGRTVSWSAELTEMLTLLDLRDPMIENILASSFGVFCADPRWPDGAAPYWRNVQHSRSSQPIFGPLGNNVTPCAFWPTPAEAPVRVAHDVPVLMVQATRDNSPYHLAVDLHQRLTASRLVTVDIRAHGMYARRVNGDESLPCVDQTVNAYLATGTMPPAGTWC</sequence>
<evidence type="ECO:0000259" key="5">
    <source>
        <dbReference type="Pfam" id="PF00561"/>
    </source>
</evidence>
<feature type="domain" description="AB hydrolase-1" evidence="5">
    <location>
        <begin position="92"/>
        <end position="249"/>
    </location>
</feature>
<dbReference type="Pfam" id="PF08386">
    <property type="entry name" value="Abhydrolase_4"/>
    <property type="match status" value="1"/>
</dbReference>
<evidence type="ECO:0000256" key="1">
    <source>
        <dbReference type="ARBA" id="ARBA00010088"/>
    </source>
</evidence>
<evidence type="ECO:0000313" key="8">
    <source>
        <dbReference type="Proteomes" id="UP001339911"/>
    </source>
</evidence>
<dbReference type="SUPFAM" id="SSF53474">
    <property type="entry name" value="alpha/beta-Hydrolases"/>
    <property type="match status" value="1"/>
</dbReference>
<evidence type="ECO:0000256" key="2">
    <source>
        <dbReference type="ARBA" id="ARBA00022729"/>
    </source>
</evidence>
<evidence type="ECO:0000313" key="7">
    <source>
        <dbReference type="EMBL" id="MEE6305444.1"/>
    </source>
</evidence>
<dbReference type="GO" id="GO:0016787">
    <property type="term" value="F:hydrolase activity"/>
    <property type="evidence" value="ECO:0007669"/>
    <property type="project" value="UniProtKB-KW"/>
</dbReference>
<feature type="chain" id="PRO_5046945536" evidence="4">
    <location>
        <begin position="26"/>
        <end position="499"/>
    </location>
</feature>
<dbReference type="Gene3D" id="3.40.50.1820">
    <property type="entry name" value="alpha/beta hydrolase"/>
    <property type="match status" value="1"/>
</dbReference>
<keyword evidence="3 7" id="KW-0378">Hydrolase</keyword>
<dbReference type="InterPro" id="IPR013595">
    <property type="entry name" value="Pept_S33_TAP-like_C"/>
</dbReference>
<keyword evidence="8" id="KW-1185">Reference proteome</keyword>
<dbReference type="PANTHER" id="PTHR43248">
    <property type="entry name" value="2-SUCCINYL-6-HYDROXY-2,4-CYCLOHEXADIENE-1-CARBOXYLATE SYNTHASE"/>
    <property type="match status" value="1"/>
</dbReference>
<dbReference type="EMBL" id="JAZGQL010000001">
    <property type="protein sequence ID" value="MEE6305444.1"/>
    <property type="molecule type" value="Genomic_DNA"/>
</dbReference>
<keyword evidence="2 4" id="KW-0732">Signal</keyword>
<gene>
    <name evidence="7" type="ORF">V1634_01155</name>
</gene>
<organism evidence="7 8">
    <name type="scientific">Plantactinospora veratri</name>
    <dbReference type="NCBI Taxonomy" id="1436122"/>
    <lineage>
        <taxon>Bacteria</taxon>
        <taxon>Bacillati</taxon>
        <taxon>Actinomycetota</taxon>
        <taxon>Actinomycetes</taxon>
        <taxon>Micromonosporales</taxon>
        <taxon>Micromonosporaceae</taxon>
        <taxon>Plantactinospora</taxon>
    </lineage>
</organism>
<dbReference type="RefSeq" id="WP_331205830.1">
    <property type="nucleotide sequence ID" value="NZ_JAZGQL010000001.1"/>
</dbReference>
<dbReference type="Proteomes" id="UP001339911">
    <property type="component" value="Unassembled WGS sequence"/>
</dbReference>
<proteinExistence type="inferred from homology"/>